<sequence>MADRKKSDDFSLVPRSIYPENLADKELPVQLQTTMSMTTDREVPGDVSVNQLPGIGDEAKLTFHGDEGEVHRGAVNTWTWPAIGVKEDSPFGNIHLGTANFSRIIDSHTDSIKLYSSAKSLDTTDNQGRDLKAGNLGVDELHTVLVPGGEGKRDPCRKRSFDNGTDSLMELEPKKYKHDSQTTEDDIHVCEMKTNRPHGMVGLHQTISVNKSQNVINDGSKSMGQESKSDSKDDENSRCEYEDIATSCCQNSLQEETGMVDTDRHVPATVCGKGHLDAEVSREMSDKINKPCMREDEITNSSSGKVANVSASNTTQDESCLHLSCDVLEQSCGINVPPCTSIGIGVTRMKAQSLQKEECGTENGATSICDTDERSGDNSVVPTHPGRAGHIDDENDGPTADEDDMFVSCGEDAETDPGIIRSQRLVINEEYVPGKSEEVEKRLFVTNSSNFRESDLSEGLVNKDEISVTTCVTPALILSPSLSLCQNDISSYSLPAKQENKLNVTELDDTMMESNGTEIPSPFACQFPSEKEQHKAMTDMTNAKDNSALNKFPQYHDNPVERSLTTTESYFFKMLGHNSRNTVDFQEERKTNPGVAFSDQTSIPDVCLLDAEMERHYLNPKQNEKVADVTSNSSEKVSNIIDLLLSMVVKEVSVKDSEDMETNCRETSSSVTSNEKRDFHVRATVYPSEVCVKSPRLHVQVMEQIDELPEVEEHESCVCTKRKGRWECVCTTDDDTDSVYDGEMSTPLEMLPTPDCSQPDSSIYSKVEHLLCCMESLPLDETDDEHDIPMLTAGHCPVSPLEHFSSSPEHTPLHRRSLMGASDELRPSWTGIKIEQWDSPSREESKEKAIEENSMDTSPVLDEQSYKVNVDDQ</sequence>
<dbReference type="KEGG" id="bbel:109466986"/>
<dbReference type="AlphaFoldDB" id="A0A6P4YP11"/>
<reference evidence="3" key="1">
    <citation type="submission" date="2025-08" db="UniProtKB">
        <authorList>
            <consortium name="RefSeq"/>
        </authorList>
    </citation>
    <scope>IDENTIFICATION</scope>
    <source>
        <tissue evidence="3">Gonad</tissue>
    </source>
</reference>
<organism evidence="2 3">
    <name type="scientific">Branchiostoma belcheri</name>
    <name type="common">Amphioxus</name>
    <dbReference type="NCBI Taxonomy" id="7741"/>
    <lineage>
        <taxon>Eukaryota</taxon>
        <taxon>Metazoa</taxon>
        <taxon>Chordata</taxon>
        <taxon>Cephalochordata</taxon>
        <taxon>Leptocardii</taxon>
        <taxon>Amphioxiformes</taxon>
        <taxon>Branchiostomatidae</taxon>
        <taxon>Branchiostoma</taxon>
    </lineage>
</organism>
<feature type="compositionally biased region" description="Basic and acidic residues" evidence="1">
    <location>
        <begin position="150"/>
        <end position="161"/>
    </location>
</feature>
<proteinExistence type="predicted"/>
<evidence type="ECO:0000256" key="1">
    <source>
        <dbReference type="SAM" id="MobiDB-lite"/>
    </source>
</evidence>
<feature type="region of interest" description="Disordered" evidence="1">
    <location>
        <begin position="215"/>
        <end position="236"/>
    </location>
</feature>
<gene>
    <name evidence="3" type="primary">LOC109466986</name>
</gene>
<feature type="compositionally biased region" description="Basic and acidic residues" evidence="1">
    <location>
        <begin position="840"/>
        <end position="851"/>
    </location>
</feature>
<feature type="region of interest" description="Disordered" evidence="1">
    <location>
        <begin position="146"/>
        <end position="165"/>
    </location>
</feature>
<feature type="compositionally biased region" description="Basic and acidic residues" evidence="1">
    <location>
        <begin position="227"/>
        <end position="236"/>
    </location>
</feature>
<evidence type="ECO:0000313" key="2">
    <source>
        <dbReference type="Proteomes" id="UP000515135"/>
    </source>
</evidence>
<protein>
    <submittedName>
        <fullName evidence="3">Uncharacterized protein LOC109466986</fullName>
    </submittedName>
</protein>
<feature type="region of interest" description="Disordered" evidence="1">
    <location>
        <begin position="827"/>
        <end position="873"/>
    </location>
</feature>
<feature type="non-terminal residue" evidence="3">
    <location>
        <position position="873"/>
    </location>
</feature>
<dbReference type="GeneID" id="109466986"/>
<accession>A0A6P4YP11</accession>
<evidence type="ECO:0000313" key="3">
    <source>
        <dbReference type="RefSeq" id="XP_019620432.1"/>
    </source>
</evidence>
<keyword evidence="2" id="KW-1185">Reference proteome</keyword>
<name>A0A6P4YP11_BRABE</name>
<feature type="region of interest" description="Disordered" evidence="1">
    <location>
        <begin position="362"/>
        <end position="399"/>
    </location>
</feature>
<feature type="compositionally biased region" description="Polar residues" evidence="1">
    <location>
        <begin position="215"/>
        <end position="225"/>
    </location>
</feature>
<dbReference type="Proteomes" id="UP000515135">
    <property type="component" value="Unplaced"/>
</dbReference>
<dbReference type="RefSeq" id="XP_019620432.1">
    <property type="nucleotide sequence ID" value="XM_019764873.1"/>
</dbReference>
<dbReference type="OrthoDB" id="10336163at2759"/>